<dbReference type="UniPathway" id="UPA00079"/>
<feature type="domain" description="Thiamine pyrophosphate enzyme N-terminal TPP-binding" evidence="9">
    <location>
        <begin position="13"/>
        <end position="124"/>
    </location>
</feature>
<protein>
    <recommendedName>
        <fullName evidence="7">2-succinyl-5-enolpyruvyl-6-hydroxy-3-cyclohexene-1-carboxylate synthase</fullName>
        <shortName evidence="7">SEPHCHC synthase</shortName>
        <ecNumber evidence="7">2.2.1.9</ecNumber>
    </recommendedName>
    <alternativeName>
        <fullName evidence="7">Menaquinone biosynthesis protein MenD</fullName>
    </alternativeName>
</protein>
<keyword evidence="4 7" id="KW-0460">Magnesium</keyword>
<sequence length="569" mass="62930">MSHKENLTLYVSSFIEQLYQSGVKRAVISPGSRSTPLAYLLENHPQIHTYVNVDERSAAFYALGMAKASQEPVVIVCTSGTAAANYYPAVVEARYARVPLIVLTADRPHELRDNGAPQAIDQINLYGKHAKWFYDMPLPESDTNLLQYTGRIAAKAAAKASAAPKGPVHLNFPFREPLSPDLSFKPDQQPLSAVYLAEKQLNSQYVSDLSAQLNRSEKGLIIAGPSEDQQSAEALIHLAEATGFPVLADPLSGLRTLMTDHPSVIECYDAFLRDNEIKKRLQPDLIIRFGGMPVSKALTQYVKGSECDQWLVDEGADWRDPTSSATHYIEVNDIVFAEQLTKTVDVTSDHSWLDEWIKLNETAAREIQAYIERESDEGAAVGTLLQALPEGAHLLVGNSMPVRDVDTFWVRGMKSFHVWANRGANGIDGVVSTALGIAEVKKEPVYLLIGDLSMFHDLNGLLVTKQYASELQIVVMNNNGGGIFSFLPQATELEHFETLFGTPPSLDFKHAAALYNLDYDRCETKAEFSESLSSGLSRIKMMEVITDREENTASHRRLWTTVAKAVRGE</sequence>
<comment type="pathway">
    <text evidence="7">Quinol/quinone metabolism; menaquinone biosynthesis.</text>
</comment>
<evidence type="ECO:0000256" key="5">
    <source>
        <dbReference type="ARBA" id="ARBA00023052"/>
    </source>
</evidence>
<dbReference type="GO" id="GO:0070204">
    <property type="term" value="F:2-succinyl-5-enolpyruvyl-6-hydroxy-3-cyclohexene-1-carboxylic-acid synthase activity"/>
    <property type="evidence" value="ECO:0007669"/>
    <property type="project" value="UniProtKB-UniRule"/>
</dbReference>
<reference evidence="11 12" key="1">
    <citation type="submission" date="2014-08" db="EMBL/GenBank/DDBJ databases">
        <title>Complete genome of a marine bacteria Jeotgalibacillus malaysiensis.</title>
        <authorList>
            <person name="Yaakop A.S."/>
            <person name="Chan K.-G."/>
            <person name="Goh K.M."/>
        </authorList>
    </citation>
    <scope>NUCLEOTIDE SEQUENCE [LARGE SCALE GENOMIC DNA]</scope>
    <source>
        <strain evidence="11 12">D5</strain>
    </source>
</reference>
<dbReference type="InterPro" id="IPR029061">
    <property type="entry name" value="THDP-binding"/>
</dbReference>
<evidence type="ECO:0000259" key="8">
    <source>
        <dbReference type="Pfam" id="PF02775"/>
    </source>
</evidence>
<evidence type="ECO:0000313" key="12">
    <source>
        <dbReference type="Proteomes" id="UP000031449"/>
    </source>
</evidence>
<dbReference type="InterPro" id="IPR032264">
    <property type="entry name" value="MenD_middle"/>
</dbReference>
<evidence type="ECO:0000256" key="1">
    <source>
        <dbReference type="ARBA" id="ARBA00022428"/>
    </source>
</evidence>
<dbReference type="Pfam" id="PF02775">
    <property type="entry name" value="TPP_enzyme_C"/>
    <property type="match status" value="1"/>
</dbReference>
<dbReference type="Pfam" id="PF02776">
    <property type="entry name" value="TPP_enzyme_N"/>
    <property type="match status" value="1"/>
</dbReference>
<dbReference type="Proteomes" id="UP000031449">
    <property type="component" value="Chromosome"/>
</dbReference>
<organism evidence="11 12">
    <name type="scientific">Jeotgalibacillus malaysiensis</name>
    <dbReference type="NCBI Taxonomy" id="1508404"/>
    <lineage>
        <taxon>Bacteria</taxon>
        <taxon>Bacillati</taxon>
        <taxon>Bacillota</taxon>
        <taxon>Bacilli</taxon>
        <taxon>Bacillales</taxon>
        <taxon>Caryophanaceae</taxon>
        <taxon>Jeotgalibacillus</taxon>
    </lineage>
</organism>
<keyword evidence="1 7" id="KW-0474">Menaquinone biosynthesis</keyword>
<dbReference type="CDD" id="cd02009">
    <property type="entry name" value="TPP_SHCHC_synthase"/>
    <property type="match status" value="1"/>
</dbReference>
<dbReference type="SUPFAM" id="SSF52518">
    <property type="entry name" value="Thiamin diphosphate-binding fold (THDP-binding)"/>
    <property type="match status" value="2"/>
</dbReference>
<evidence type="ECO:0000259" key="10">
    <source>
        <dbReference type="Pfam" id="PF16582"/>
    </source>
</evidence>
<comment type="cofactor">
    <cofactor evidence="7">
        <name>thiamine diphosphate</name>
        <dbReference type="ChEBI" id="CHEBI:58937"/>
    </cofactor>
    <text evidence="7">Binds 1 thiamine pyrophosphate per subunit.</text>
</comment>
<keyword evidence="5 7" id="KW-0786">Thiamine pyrophosphate</keyword>
<dbReference type="OrthoDB" id="9791859at2"/>
<dbReference type="GO" id="GO:0009234">
    <property type="term" value="P:menaquinone biosynthetic process"/>
    <property type="evidence" value="ECO:0007669"/>
    <property type="project" value="UniProtKB-UniRule"/>
</dbReference>
<keyword evidence="12" id="KW-1185">Reference proteome</keyword>
<comment type="function">
    <text evidence="7">Catalyzes the thiamine diphosphate-dependent decarboxylation of 2-oxoglutarate and the subsequent addition of the resulting succinic semialdehyde-thiamine pyrophosphate anion to isochorismate to yield 2-succinyl-5-enolpyruvyl-6-hydroxy-3-cyclohexene-1-carboxylate (SEPHCHC).</text>
</comment>
<feature type="domain" description="Thiamine pyrophosphate enzyme TPP-binding" evidence="8">
    <location>
        <begin position="409"/>
        <end position="536"/>
    </location>
</feature>
<comment type="subunit">
    <text evidence="7">Homodimer.</text>
</comment>
<dbReference type="UniPathway" id="UPA01057">
    <property type="reaction ID" value="UER00164"/>
</dbReference>
<keyword evidence="6 7" id="KW-0464">Manganese</keyword>
<dbReference type="PANTHER" id="PTHR42916:SF1">
    <property type="entry name" value="PROTEIN PHYLLO, CHLOROPLASTIC"/>
    <property type="match status" value="1"/>
</dbReference>
<keyword evidence="2 7" id="KW-0808">Transferase</keyword>
<comment type="pathway">
    <text evidence="7">Quinol/quinone metabolism; 1,4-dihydroxy-2-naphthoate biosynthesis; 1,4-dihydroxy-2-naphthoate from chorismate: step 2/7.</text>
</comment>
<dbReference type="HAMAP" id="MF_01659">
    <property type="entry name" value="MenD"/>
    <property type="match status" value="1"/>
</dbReference>
<gene>
    <name evidence="7" type="primary">menD</name>
    <name evidence="11" type="ORF">JMA_25510</name>
</gene>
<evidence type="ECO:0000256" key="7">
    <source>
        <dbReference type="HAMAP-Rule" id="MF_01659"/>
    </source>
</evidence>
<dbReference type="NCBIfam" id="TIGR00173">
    <property type="entry name" value="menD"/>
    <property type="match status" value="1"/>
</dbReference>
<dbReference type="InterPro" id="IPR004433">
    <property type="entry name" value="MenaQ_synth_MenD"/>
</dbReference>
<comment type="cofactor">
    <cofactor evidence="7">
        <name>Mg(2+)</name>
        <dbReference type="ChEBI" id="CHEBI:18420"/>
    </cofactor>
    <cofactor evidence="7">
        <name>Mn(2+)</name>
        <dbReference type="ChEBI" id="CHEBI:29035"/>
    </cofactor>
</comment>
<dbReference type="Gene3D" id="3.40.50.970">
    <property type="match status" value="2"/>
</dbReference>
<dbReference type="GO" id="GO:0030145">
    <property type="term" value="F:manganese ion binding"/>
    <property type="evidence" value="ECO:0007669"/>
    <property type="project" value="UniProtKB-UniRule"/>
</dbReference>
<keyword evidence="3 7" id="KW-0479">Metal-binding</keyword>
<name>A0A0B5ATH9_9BACL</name>
<dbReference type="GO" id="GO:0000287">
    <property type="term" value="F:magnesium ion binding"/>
    <property type="evidence" value="ECO:0007669"/>
    <property type="project" value="UniProtKB-UniRule"/>
</dbReference>
<dbReference type="SUPFAM" id="SSF52467">
    <property type="entry name" value="DHS-like NAD/FAD-binding domain"/>
    <property type="match status" value="1"/>
</dbReference>
<dbReference type="PIRSF" id="PIRSF004983">
    <property type="entry name" value="MenD"/>
    <property type="match status" value="1"/>
</dbReference>
<dbReference type="AlphaFoldDB" id="A0A0B5ATH9"/>
<evidence type="ECO:0000256" key="6">
    <source>
        <dbReference type="ARBA" id="ARBA00023211"/>
    </source>
</evidence>
<dbReference type="EMBL" id="CP009416">
    <property type="protein sequence ID" value="AJD91868.1"/>
    <property type="molecule type" value="Genomic_DNA"/>
</dbReference>
<evidence type="ECO:0000256" key="4">
    <source>
        <dbReference type="ARBA" id="ARBA00022842"/>
    </source>
</evidence>
<evidence type="ECO:0000259" key="9">
    <source>
        <dbReference type="Pfam" id="PF02776"/>
    </source>
</evidence>
<evidence type="ECO:0000313" key="11">
    <source>
        <dbReference type="EMBL" id="AJD91868.1"/>
    </source>
</evidence>
<dbReference type="GO" id="GO:0030976">
    <property type="term" value="F:thiamine pyrophosphate binding"/>
    <property type="evidence" value="ECO:0007669"/>
    <property type="project" value="UniProtKB-UniRule"/>
</dbReference>
<feature type="domain" description="Menaquinone biosynthesis protein MenD middle" evidence="10">
    <location>
        <begin position="195"/>
        <end position="395"/>
    </location>
</feature>
<dbReference type="InterPro" id="IPR011766">
    <property type="entry name" value="TPP_enzyme_TPP-bd"/>
</dbReference>
<comment type="similarity">
    <text evidence="7">Belongs to the TPP enzyme family. MenD subfamily.</text>
</comment>
<dbReference type="HOGENOM" id="CLU_006051_3_0_9"/>
<dbReference type="CDD" id="cd07037">
    <property type="entry name" value="TPP_PYR_MenD"/>
    <property type="match status" value="1"/>
</dbReference>
<dbReference type="Pfam" id="PF16582">
    <property type="entry name" value="TPP_enzyme_M_2"/>
    <property type="match status" value="1"/>
</dbReference>
<dbReference type="EC" id="2.2.1.9" evidence="7"/>
<dbReference type="InterPro" id="IPR012001">
    <property type="entry name" value="Thiamin_PyroP_enz_TPP-bd_dom"/>
</dbReference>
<dbReference type="InterPro" id="IPR029035">
    <property type="entry name" value="DHS-like_NAD/FAD-binding_dom"/>
</dbReference>
<proteinExistence type="inferred from homology"/>
<accession>A0A0B5ATH9</accession>
<dbReference type="Gene3D" id="3.40.50.1220">
    <property type="entry name" value="TPP-binding domain"/>
    <property type="match status" value="1"/>
</dbReference>
<evidence type="ECO:0000256" key="3">
    <source>
        <dbReference type="ARBA" id="ARBA00022723"/>
    </source>
</evidence>
<comment type="catalytic activity">
    <reaction evidence="7">
        <text>isochorismate + 2-oxoglutarate + H(+) = 5-enolpyruvoyl-6-hydroxy-2-succinyl-cyclohex-3-ene-1-carboxylate + CO2</text>
        <dbReference type="Rhea" id="RHEA:25593"/>
        <dbReference type="ChEBI" id="CHEBI:15378"/>
        <dbReference type="ChEBI" id="CHEBI:16526"/>
        <dbReference type="ChEBI" id="CHEBI:16810"/>
        <dbReference type="ChEBI" id="CHEBI:29780"/>
        <dbReference type="ChEBI" id="CHEBI:58818"/>
        <dbReference type="EC" id="2.2.1.9"/>
    </reaction>
</comment>
<dbReference type="PANTHER" id="PTHR42916">
    <property type="entry name" value="2-SUCCINYL-5-ENOLPYRUVYL-6-HYDROXY-3-CYCLOHEXENE-1-CARBOXYLATE SYNTHASE"/>
    <property type="match status" value="1"/>
</dbReference>
<dbReference type="STRING" id="1508404.JMA_25510"/>
<evidence type="ECO:0000256" key="2">
    <source>
        <dbReference type="ARBA" id="ARBA00022679"/>
    </source>
</evidence>
<dbReference type="KEGG" id="jeo:JMA_25510"/>